<dbReference type="Gene3D" id="1.10.3720.10">
    <property type="entry name" value="MetI-like"/>
    <property type="match status" value="1"/>
</dbReference>
<dbReference type="AlphaFoldDB" id="A0A1C6UQU3"/>
<proteinExistence type="inferred from homology"/>
<keyword evidence="4 7" id="KW-0812">Transmembrane</keyword>
<dbReference type="Pfam" id="PF00528">
    <property type="entry name" value="BPD_transp_1"/>
    <property type="match status" value="1"/>
</dbReference>
<evidence type="ECO:0000256" key="5">
    <source>
        <dbReference type="ARBA" id="ARBA00022989"/>
    </source>
</evidence>
<evidence type="ECO:0000256" key="3">
    <source>
        <dbReference type="ARBA" id="ARBA00022475"/>
    </source>
</evidence>
<keyword evidence="5 7" id="KW-1133">Transmembrane helix</keyword>
<dbReference type="Proteomes" id="UP000199696">
    <property type="component" value="Unassembled WGS sequence"/>
</dbReference>
<dbReference type="PROSITE" id="PS50928">
    <property type="entry name" value="ABC_TM1"/>
    <property type="match status" value="1"/>
</dbReference>
<keyword evidence="3" id="KW-1003">Cell membrane</keyword>
<evidence type="ECO:0000256" key="7">
    <source>
        <dbReference type="RuleBase" id="RU363032"/>
    </source>
</evidence>
<dbReference type="InterPro" id="IPR035906">
    <property type="entry name" value="MetI-like_sf"/>
</dbReference>
<dbReference type="GO" id="GO:0055085">
    <property type="term" value="P:transmembrane transport"/>
    <property type="evidence" value="ECO:0007669"/>
    <property type="project" value="InterPro"/>
</dbReference>
<evidence type="ECO:0000256" key="1">
    <source>
        <dbReference type="ARBA" id="ARBA00004651"/>
    </source>
</evidence>
<feature type="transmembrane region" description="Helical" evidence="7">
    <location>
        <begin position="136"/>
        <end position="157"/>
    </location>
</feature>
<feature type="transmembrane region" description="Helical" evidence="7">
    <location>
        <begin position="185"/>
        <end position="209"/>
    </location>
</feature>
<reference evidence="10" key="1">
    <citation type="submission" date="2016-06" db="EMBL/GenBank/DDBJ databases">
        <authorList>
            <person name="Varghese N."/>
            <person name="Submissions Spin"/>
        </authorList>
    </citation>
    <scope>NUCLEOTIDE SEQUENCE [LARGE SCALE GENOMIC DNA]</scope>
    <source>
        <strain evidence="10">DSM 44814</strain>
    </source>
</reference>
<keyword evidence="2 7" id="KW-0813">Transport</keyword>
<gene>
    <name evidence="9" type="ORF">GA0070604_3404</name>
</gene>
<comment type="subcellular location">
    <subcellularLocation>
        <location evidence="1 7">Cell membrane</location>
        <topology evidence="1 7">Multi-pass membrane protein</topology>
    </subcellularLocation>
</comment>
<accession>A0A1C6UQU3</accession>
<evidence type="ECO:0000256" key="2">
    <source>
        <dbReference type="ARBA" id="ARBA00022448"/>
    </source>
</evidence>
<sequence>MAGGGMTTATSTNALPAAVMPAPAPQRRRRPRYRPAEIAVALAFLVPSTVVFVLFVFYPLVRTVWLSMHGSDIFGNATDFVGLDRYADFFGDPQLRTVLLVTLLFALCTVLPTLLLGLGLALALQAKVRAIGFFRTLMATPFAFSAASAAVVFDVFYSPSIGVFNGILSKLGMSGVEWLTDPATALPSLAVVSVWRDLGYAVLVFSAGLQAIPEEYLEAARLDGAGRWRVLTGIVLPLLTPTIFFMLVVSTIGSLQTFGEINILTGGGPDGATTTLVYGLYKSAFAFGASDYGLASVQGVVLLVLVSAITAIQFRVLQRKVFYS</sequence>
<keyword evidence="6 7" id="KW-0472">Membrane</keyword>
<dbReference type="EMBL" id="FMHY01000002">
    <property type="protein sequence ID" value="SCL56392.1"/>
    <property type="molecule type" value="Genomic_DNA"/>
</dbReference>
<feature type="domain" description="ABC transmembrane type-1" evidence="8">
    <location>
        <begin position="99"/>
        <end position="313"/>
    </location>
</feature>
<organism evidence="9 10">
    <name type="scientific">Micromonospora eburnea</name>
    <dbReference type="NCBI Taxonomy" id="227316"/>
    <lineage>
        <taxon>Bacteria</taxon>
        <taxon>Bacillati</taxon>
        <taxon>Actinomycetota</taxon>
        <taxon>Actinomycetes</taxon>
        <taxon>Micromonosporales</taxon>
        <taxon>Micromonosporaceae</taxon>
        <taxon>Micromonospora</taxon>
    </lineage>
</organism>
<feature type="transmembrane region" description="Helical" evidence="7">
    <location>
        <begin position="38"/>
        <end position="61"/>
    </location>
</feature>
<evidence type="ECO:0000259" key="8">
    <source>
        <dbReference type="PROSITE" id="PS50928"/>
    </source>
</evidence>
<feature type="transmembrane region" description="Helical" evidence="7">
    <location>
        <begin position="98"/>
        <end position="124"/>
    </location>
</feature>
<dbReference type="PANTHER" id="PTHR30193:SF37">
    <property type="entry name" value="INNER MEMBRANE ABC TRANSPORTER PERMEASE PROTEIN YCJO"/>
    <property type="match status" value="1"/>
</dbReference>
<dbReference type="InterPro" id="IPR000515">
    <property type="entry name" value="MetI-like"/>
</dbReference>
<comment type="similarity">
    <text evidence="7">Belongs to the binding-protein-dependent transport system permease family.</text>
</comment>
<evidence type="ECO:0000256" key="6">
    <source>
        <dbReference type="ARBA" id="ARBA00023136"/>
    </source>
</evidence>
<dbReference type="STRING" id="227316.GA0070604_3404"/>
<protein>
    <submittedName>
        <fullName evidence="9">sn-glycerol 3-phosphate transport system permease protein</fullName>
    </submittedName>
</protein>
<feature type="transmembrane region" description="Helical" evidence="7">
    <location>
        <begin position="292"/>
        <end position="314"/>
    </location>
</feature>
<dbReference type="GO" id="GO:0005886">
    <property type="term" value="C:plasma membrane"/>
    <property type="evidence" value="ECO:0007669"/>
    <property type="project" value="UniProtKB-SubCell"/>
</dbReference>
<dbReference type="CDD" id="cd06261">
    <property type="entry name" value="TM_PBP2"/>
    <property type="match status" value="1"/>
</dbReference>
<evidence type="ECO:0000313" key="9">
    <source>
        <dbReference type="EMBL" id="SCL56392.1"/>
    </source>
</evidence>
<dbReference type="SUPFAM" id="SSF161098">
    <property type="entry name" value="MetI-like"/>
    <property type="match status" value="1"/>
</dbReference>
<evidence type="ECO:0000256" key="4">
    <source>
        <dbReference type="ARBA" id="ARBA00022692"/>
    </source>
</evidence>
<evidence type="ECO:0000313" key="10">
    <source>
        <dbReference type="Proteomes" id="UP000199696"/>
    </source>
</evidence>
<dbReference type="PANTHER" id="PTHR30193">
    <property type="entry name" value="ABC TRANSPORTER PERMEASE PROTEIN"/>
    <property type="match status" value="1"/>
</dbReference>
<dbReference type="InterPro" id="IPR051393">
    <property type="entry name" value="ABC_transporter_permease"/>
</dbReference>
<keyword evidence="10" id="KW-1185">Reference proteome</keyword>
<feature type="transmembrane region" description="Helical" evidence="7">
    <location>
        <begin position="230"/>
        <end position="252"/>
    </location>
</feature>
<name>A0A1C6UQU3_9ACTN</name>